<gene>
    <name evidence="1" type="ORF">F3W81_07770</name>
</gene>
<dbReference type="KEGG" id="pshq:F3W81_07770"/>
<dbReference type="Pfam" id="PF04267">
    <property type="entry name" value="SoxD"/>
    <property type="match status" value="1"/>
</dbReference>
<organism evidence="1 2">
    <name type="scientific">Pseudooceanicola spongiae</name>
    <dbReference type="NCBI Taxonomy" id="2613965"/>
    <lineage>
        <taxon>Bacteria</taxon>
        <taxon>Pseudomonadati</taxon>
        <taxon>Pseudomonadota</taxon>
        <taxon>Alphaproteobacteria</taxon>
        <taxon>Rhodobacterales</taxon>
        <taxon>Paracoccaceae</taxon>
        <taxon>Pseudooceanicola</taxon>
    </lineage>
</organism>
<dbReference type="Proteomes" id="UP000594118">
    <property type="component" value="Chromosome"/>
</dbReference>
<dbReference type="GO" id="GO:0008115">
    <property type="term" value="F:sarcosine oxidase activity"/>
    <property type="evidence" value="ECO:0007669"/>
    <property type="project" value="InterPro"/>
</dbReference>
<dbReference type="RefSeq" id="WP_193083040.1">
    <property type="nucleotide sequence ID" value="NZ_CP045201.1"/>
</dbReference>
<accession>A0A7L9WKE7</accession>
<evidence type="ECO:0000313" key="2">
    <source>
        <dbReference type="Proteomes" id="UP000594118"/>
    </source>
</evidence>
<dbReference type="EMBL" id="CP045201">
    <property type="protein sequence ID" value="QOL80719.1"/>
    <property type="molecule type" value="Genomic_DNA"/>
</dbReference>
<dbReference type="GO" id="GO:0046653">
    <property type="term" value="P:tetrahydrofolate metabolic process"/>
    <property type="evidence" value="ECO:0007669"/>
    <property type="project" value="InterPro"/>
</dbReference>
<dbReference type="InterPro" id="IPR006279">
    <property type="entry name" value="SoxD"/>
</dbReference>
<name>A0A7L9WKE7_9RHOB</name>
<sequence>MRLTCPNCGARDLREFTYQGAALNRPEGDWGESWDAYVHLRDNPAGPSQEYWYHGLGCAAFLRVERDTRTHDILLVALASGGAA</sequence>
<dbReference type="AlphaFoldDB" id="A0A7L9WKE7"/>
<keyword evidence="2" id="KW-1185">Reference proteome</keyword>
<proteinExistence type="predicted"/>
<dbReference type="InterPro" id="IPR038561">
    <property type="entry name" value="SoxD_sf"/>
</dbReference>
<evidence type="ECO:0000313" key="1">
    <source>
        <dbReference type="EMBL" id="QOL80719.1"/>
    </source>
</evidence>
<protein>
    <submittedName>
        <fullName evidence="1">Sarcosine oxidase subunit delta</fullName>
    </submittedName>
</protein>
<dbReference type="Gene3D" id="3.30.2270.10">
    <property type="entry name" value="Folate-binding superfamily"/>
    <property type="match status" value="1"/>
</dbReference>
<reference evidence="1 2" key="1">
    <citation type="submission" date="2019-10" db="EMBL/GenBank/DDBJ databases">
        <title>Pseudopuniceibacterium sp. HQ09 islated from Antarctica.</title>
        <authorList>
            <person name="Liao L."/>
            <person name="Su S."/>
            <person name="Chen B."/>
            <person name="Yu Y."/>
        </authorList>
    </citation>
    <scope>NUCLEOTIDE SEQUENCE [LARGE SCALE GENOMIC DNA]</scope>
    <source>
        <strain evidence="1 2">HQ09</strain>
    </source>
</reference>